<evidence type="ECO:0000313" key="8">
    <source>
        <dbReference type="Proteomes" id="UP000230423"/>
    </source>
</evidence>
<reference evidence="7 8" key="1">
    <citation type="submission" date="2015-09" db="EMBL/GenBank/DDBJ databases">
        <title>Draft genome of the parasitic nematode Teladorsagia circumcincta isolate WARC Sus (inbred).</title>
        <authorList>
            <person name="Mitreva M."/>
        </authorList>
    </citation>
    <scope>NUCLEOTIDE SEQUENCE [LARGE SCALE GENOMIC DNA]</scope>
    <source>
        <strain evidence="7 8">S</strain>
    </source>
</reference>
<dbReference type="AlphaFoldDB" id="A0A2G9V1L6"/>
<dbReference type="EC" id="2.4.1.17" evidence="2"/>
<dbReference type="Proteomes" id="UP000230423">
    <property type="component" value="Unassembled WGS sequence"/>
</dbReference>
<evidence type="ECO:0000256" key="2">
    <source>
        <dbReference type="ARBA" id="ARBA00012544"/>
    </source>
</evidence>
<protein>
    <recommendedName>
        <fullName evidence="2">glucuronosyltransferase</fullName>
        <ecNumber evidence="2">2.4.1.17</ecNumber>
    </recommendedName>
</protein>
<evidence type="ECO:0000313" key="7">
    <source>
        <dbReference type="EMBL" id="PIO75650.1"/>
    </source>
</evidence>
<dbReference type="Pfam" id="PF00201">
    <property type="entry name" value="UDPGT"/>
    <property type="match status" value="1"/>
</dbReference>
<dbReference type="SUPFAM" id="SSF53756">
    <property type="entry name" value="UDP-Glycosyltransferase/glycogen phosphorylase"/>
    <property type="match status" value="1"/>
</dbReference>
<dbReference type="OrthoDB" id="416356at2759"/>
<evidence type="ECO:0000256" key="4">
    <source>
        <dbReference type="ARBA" id="ARBA00022679"/>
    </source>
</evidence>
<comment type="similarity">
    <text evidence="1">Belongs to the UDP-glycosyltransferase family.</text>
</comment>
<evidence type="ECO:0000256" key="6">
    <source>
        <dbReference type="ARBA" id="ARBA00047475"/>
    </source>
</evidence>
<accession>A0A2G9V1L6</accession>
<dbReference type="PANTHER" id="PTHR48043:SF145">
    <property type="entry name" value="FI06409P-RELATED"/>
    <property type="match status" value="1"/>
</dbReference>
<keyword evidence="4" id="KW-0808">Transferase</keyword>
<dbReference type="PANTHER" id="PTHR48043">
    <property type="entry name" value="EG:EG0003.4 PROTEIN-RELATED"/>
    <property type="match status" value="1"/>
</dbReference>
<gene>
    <name evidence="7" type="ORF">TELCIR_02298</name>
</gene>
<keyword evidence="3" id="KW-0328">Glycosyltransferase</keyword>
<dbReference type="InterPro" id="IPR050271">
    <property type="entry name" value="UDP-glycosyltransferase"/>
</dbReference>
<dbReference type="GO" id="GO:0015020">
    <property type="term" value="F:glucuronosyltransferase activity"/>
    <property type="evidence" value="ECO:0007669"/>
    <property type="project" value="UniProtKB-EC"/>
</dbReference>
<dbReference type="InterPro" id="IPR002213">
    <property type="entry name" value="UDP_glucos_trans"/>
</dbReference>
<dbReference type="EMBL" id="KZ345119">
    <property type="protein sequence ID" value="PIO75650.1"/>
    <property type="molecule type" value="Genomic_DNA"/>
</dbReference>
<comment type="catalytic activity">
    <reaction evidence="6">
        <text>glucuronate acceptor + UDP-alpha-D-glucuronate = acceptor beta-D-glucuronoside + UDP + H(+)</text>
        <dbReference type="Rhea" id="RHEA:21032"/>
        <dbReference type="ChEBI" id="CHEBI:15378"/>
        <dbReference type="ChEBI" id="CHEBI:58052"/>
        <dbReference type="ChEBI" id="CHEBI:58223"/>
        <dbReference type="ChEBI" id="CHEBI:132367"/>
        <dbReference type="ChEBI" id="CHEBI:132368"/>
        <dbReference type="EC" id="2.4.1.17"/>
    </reaction>
</comment>
<name>A0A2G9V1L6_TELCI</name>
<organism evidence="7 8">
    <name type="scientific">Teladorsagia circumcincta</name>
    <name type="common">Brown stomach worm</name>
    <name type="synonym">Ostertagia circumcincta</name>
    <dbReference type="NCBI Taxonomy" id="45464"/>
    <lineage>
        <taxon>Eukaryota</taxon>
        <taxon>Metazoa</taxon>
        <taxon>Ecdysozoa</taxon>
        <taxon>Nematoda</taxon>
        <taxon>Chromadorea</taxon>
        <taxon>Rhabditida</taxon>
        <taxon>Rhabditina</taxon>
        <taxon>Rhabditomorpha</taxon>
        <taxon>Strongyloidea</taxon>
        <taxon>Trichostrongylidae</taxon>
        <taxon>Teladorsagia</taxon>
    </lineage>
</organism>
<evidence type="ECO:0000256" key="5">
    <source>
        <dbReference type="ARBA" id="ARBA00022729"/>
    </source>
</evidence>
<proteinExistence type="inferred from homology"/>
<sequence length="192" mass="21095">MVNSNELFELPRPTLAKVVNIGGVGIQIKDAKPLNKEAVTSGVPMITVALFGDQPRNVKLAERHHFAISVRKGDVSANAIAEALNKLLKDKSYSQNVKRLSQMVKKKPVSADHLVVAWSEFAAEFKTLENLVPAGTKLNFVLFNARVAETLAKAGHDVTMVMITAYNDRDSSDVKIMKDVKSMFNILPSICF</sequence>
<evidence type="ECO:0000256" key="1">
    <source>
        <dbReference type="ARBA" id="ARBA00009995"/>
    </source>
</evidence>
<dbReference type="Gene3D" id="3.40.50.2000">
    <property type="entry name" value="Glycogen Phosphorylase B"/>
    <property type="match status" value="1"/>
</dbReference>
<evidence type="ECO:0000256" key="3">
    <source>
        <dbReference type="ARBA" id="ARBA00022676"/>
    </source>
</evidence>
<keyword evidence="5" id="KW-0732">Signal</keyword>
<keyword evidence="8" id="KW-1185">Reference proteome</keyword>